<gene>
    <name evidence="14" type="ORF">G5S32_20265</name>
</gene>
<dbReference type="InterPro" id="IPR004358">
    <property type="entry name" value="Sig_transdc_His_kin-like_C"/>
</dbReference>
<organism evidence="14 15">
    <name type="scientific">Vibrio ziniensis</name>
    <dbReference type="NCBI Taxonomy" id="2711221"/>
    <lineage>
        <taxon>Bacteria</taxon>
        <taxon>Pseudomonadati</taxon>
        <taxon>Pseudomonadota</taxon>
        <taxon>Gammaproteobacteria</taxon>
        <taxon>Vibrionales</taxon>
        <taxon>Vibrionaceae</taxon>
        <taxon>Vibrio</taxon>
    </lineage>
</organism>
<dbReference type="PROSITE" id="PS50109">
    <property type="entry name" value="HIS_KIN"/>
    <property type="match status" value="1"/>
</dbReference>
<dbReference type="PANTHER" id="PTHR45436">
    <property type="entry name" value="SENSOR HISTIDINE KINASE YKOH"/>
    <property type="match status" value="1"/>
</dbReference>
<evidence type="ECO:0000256" key="4">
    <source>
        <dbReference type="ARBA" id="ARBA00022553"/>
    </source>
</evidence>
<keyword evidence="9" id="KW-0902">Two-component regulatory system</keyword>
<keyword evidence="15" id="KW-1185">Reference proteome</keyword>
<dbReference type="KEGG" id="vzi:G5S32_20265"/>
<proteinExistence type="predicted"/>
<dbReference type="InterPro" id="IPR003594">
    <property type="entry name" value="HATPase_dom"/>
</dbReference>
<accession>A0A6G7CQ98</accession>
<dbReference type="PROSITE" id="PS50885">
    <property type="entry name" value="HAMP"/>
    <property type="match status" value="1"/>
</dbReference>
<keyword evidence="8 11" id="KW-1133">Transmembrane helix</keyword>
<evidence type="ECO:0000256" key="7">
    <source>
        <dbReference type="ARBA" id="ARBA00022777"/>
    </source>
</evidence>
<dbReference type="AlphaFoldDB" id="A0A6G7CQ98"/>
<dbReference type="InterPro" id="IPR013727">
    <property type="entry name" value="2CSK_N"/>
</dbReference>
<evidence type="ECO:0000256" key="5">
    <source>
        <dbReference type="ARBA" id="ARBA00022679"/>
    </source>
</evidence>
<evidence type="ECO:0000256" key="6">
    <source>
        <dbReference type="ARBA" id="ARBA00022692"/>
    </source>
</evidence>
<feature type="domain" description="HAMP" evidence="13">
    <location>
        <begin position="195"/>
        <end position="246"/>
    </location>
</feature>
<feature type="transmembrane region" description="Helical" evidence="11">
    <location>
        <begin position="174"/>
        <end position="198"/>
    </location>
</feature>
<dbReference type="PRINTS" id="PR00344">
    <property type="entry name" value="BCTRLSENSOR"/>
</dbReference>
<evidence type="ECO:0000313" key="15">
    <source>
        <dbReference type="Proteomes" id="UP000503003"/>
    </source>
</evidence>
<keyword evidence="4" id="KW-0597">Phosphoprotein</keyword>
<dbReference type="Pfam" id="PF00512">
    <property type="entry name" value="HisKA"/>
    <property type="match status" value="1"/>
</dbReference>
<sequence>MAKRNTSIRRQLFVMTFLVLTLINGIAIWTATLYAKKAANVSYDRLIHGAALQIIENINLLNSQIVVDLPVSAFKTLALAPNDRAFYAVTTLDGLFLTGYKDLPQPSELPSPIAVQNSALLTPKYYNAEYKGNEVRFITLSKQLIEADNSENVLVTLGQTTLARSQLANEMGSFVIQFLIVFFCVTFSLLMFGIWRVLRPLKSLKKAIDSRHSTELTPLNTDVPVEIRPLLETINFFMSQLNTTLERLKRFTSEAAHQLRTPLAGLNLQAQNALVEKDEQIRQKQLLDIIQSSSLLSETVHHLLNEASVTHRLRSEAFTMISLDTITKDVCRSLVIWALESKVEIEYLGEIEAHILGDEVALTQMLRNVIENAVKYSPQNSLVKVSLYKDEGRICLSVADQGIGISDEDKQHVFERFYRSKHNQTTGTGIGLSIAKEVANHHHALFLLEDNQPTGLIIKVLFPQVEEQS</sequence>
<dbReference type="EMBL" id="CP049332">
    <property type="protein sequence ID" value="QIH44285.1"/>
    <property type="molecule type" value="Genomic_DNA"/>
</dbReference>
<dbReference type="Gene3D" id="1.10.287.130">
    <property type="match status" value="1"/>
</dbReference>
<dbReference type="SMART" id="SM00387">
    <property type="entry name" value="HATPase_c"/>
    <property type="match status" value="1"/>
</dbReference>
<dbReference type="SUPFAM" id="SSF55874">
    <property type="entry name" value="ATPase domain of HSP90 chaperone/DNA topoisomerase II/histidine kinase"/>
    <property type="match status" value="1"/>
</dbReference>
<dbReference type="CDD" id="cd00075">
    <property type="entry name" value="HATPase"/>
    <property type="match status" value="1"/>
</dbReference>
<evidence type="ECO:0000313" key="14">
    <source>
        <dbReference type="EMBL" id="QIH44285.1"/>
    </source>
</evidence>
<feature type="transmembrane region" description="Helical" evidence="11">
    <location>
        <begin position="12"/>
        <end position="35"/>
    </location>
</feature>
<evidence type="ECO:0000259" key="12">
    <source>
        <dbReference type="PROSITE" id="PS50109"/>
    </source>
</evidence>
<dbReference type="PANTHER" id="PTHR45436:SF1">
    <property type="entry name" value="SENSOR PROTEIN QSEC"/>
    <property type="match status" value="1"/>
</dbReference>
<dbReference type="Gene3D" id="3.30.565.10">
    <property type="entry name" value="Histidine kinase-like ATPase, C-terminal domain"/>
    <property type="match status" value="1"/>
</dbReference>
<evidence type="ECO:0000256" key="10">
    <source>
        <dbReference type="ARBA" id="ARBA00023136"/>
    </source>
</evidence>
<dbReference type="SUPFAM" id="SSF47384">
    <property type="entry name" value="Homodimeric domain of signal transducing histidine kinase"/>
    <property type="match status" value="1"/>
</dbReference>
<evidence type="ECO:0000256" key="3">
    <source>
        <dbReference type="ARBA" id="ARBA00012438"/>
    </source>
</evidence>
<evidence type="ECO:0000256" key="2">
    <source>
        <dbReference type="ARBA" id="ARBA00004370"/>
    </source>
</evidence>
<dbReference type="EC" id="2.7.13.3" evidence="3"/>
<dbReference type="GO" id="GO:0000155">
    <property type="term" value="F:phosphorelay sensor kinase activity"/>
    <property type="evidence" value="ECO:0007669"/>
    <property type="project" value="InterPro"/>
</dbReference>
<dbReference type="InterPro" id="IPR005467">
    <property type="entry name" value="His_kinase_dom"/>
</dbReference>
<dbReference type="RefSeq" id="WP_165313945.1">
    <property type="nucleotide sequence ID" value="NZ_CP049332.1"/>
</dbReference>
<comment type="catalytic activity">
    <reaction evidence="1">
        <text>ATP + protein L-histidine = ADP + protein N-phospho-L-histidine.</text>
        <dbReference type="EC" id="2.7.13.3"/>
    </reaction>
</comment>
<keyword evidence="10 11" id="KW-0472">Membrane</keyword>
<dbReference type="Pfam" id="PF02518">
    <property type="entry name" value="HATPase_c"/>
    <property type="match status" value="1"/>
</dbReference>
<keyword evidence="5" id="KW-0808">Transferase</keyword>
<evidence type="ECO:0000256" key="1">
    <source>
        <dbReference type="ARBA" id="ARBA00000085"/>
    </source>
</evidence>
<dbReference type="InterPro" id="IPR003660">
    <property type="entry name" value="HAMP_dom"/>
</dbReference>
<dbReference type="InterPro" id="IPR050428">
    <property type="entry name" value="TCS_sensor_his_kinase"/>
</dbReference>
<feature type="domain" description="Histidine kinase" evidence="12">
    <location>
        <begin position="254"/>
        <end position="466"/>
    </location>
</feature>
<dbReference type="CDD" id="cd00082">
    <property type="entry name" value="HisKA"/>
    <property type="match status" value="1"/>
</dbReference>
<dbReference type="SMART" id="SM00388">
    <property type="entry name" value="HisKA"/>
    <property type="match status" value="1"/>
</dbReference>
<name>A0A6G7CQ98_9VIBR</name>
<evidence type="ECO:0000256" key="11">
    <source>
        <dbReference type="SAM" id="Phobius"/>
    </source>
</evidence>
<dbReference type="GO" id="GO:0005886">
    <property type="term" value="C:plasma membrane"/>
    <property type="evidence" value="ECO:0007669"/>
    <property type="project" value="TreeGrafter"/>
</dbReference>
<evidence type="ECO:0000256" key="8">
    <source>
        <dbReference type="ARBA" id="ARBA00022989"/>
    </source>
</evidence>
<dbReference type="InterPro" id="IPR036890">
    <property type="entry name" value="HATPase_C_sf"/>
</dbReference>
<dbReference type="InterPro" id="IPR003661">
    <property type="entry name" value="HisK_dim/P_dom"/>
</dbReference>
<evidence type="ECO:0000259" key="13">
    <source>
        <dbReference type="PROSITE" id="PS50885"/>
    </source>
</evidence>
<protein>
    <recommendedName>
        <fullName evidence="3">histidine kinase</fullName>
        <ecNumber evidence="3">2.7.13.3</ecNumber>
    </recommendedName>
</protein>
<comment type="subcellular location">
    <subcellularLocation>
        <location evidence="2">Membrane</location>
    </subcellularLocation>
</comment>
<keyword evidence="6 11" id="KW-0812">Transmembrane</keyword>
<dbReference type="InterPro" id="IPR036097">
    <property type="entry name" value="HisK_dim/P_sf"/>
</dbReference>
<keyword evidence="7 14" id="KW-0418">Kinase</keyword>
<dbReference type="Pfam" id="PF08521">
    <property type="entry name" value="2CSK_N"/>
    <property type="match status" value="1"/>
</dbReference>
<dbReference type="Proteomes" id="UP000503003">
    <property type="component" value="Chromosome 2"/>
</dbReference>
<evidence type="ECO:0000256" key="9">
    <source>
        <dbReference type="ARBA" id="ARBA00023012"/>
    </source>
</evidence>
<reference evidence="14 15" key="1">
    <citation type="submission" date="2020-02" db="EMBL/GenBank/DDBJ databases">
        <title>A complete genome of a marine bacterium Vibrio sp. ZWAL4003 isolated from the mangrove sediment with the ability to degrade polysaccharides.</title>
        <authorList>
            <person name="Wu J."/>
            <person name="Qu W."/>
            <person name="Zeng R."/>
        </authorList>
    </citation>
    <scope>NUCLEOTIDE SEQUENCE [LARGE SCALE GENOMIC DNA]</scope>
    <source>
        <strain evidence="14 15">ZWAL4003</strain>
    </source>
</reference>